<sequence>MPLADATAILEFSRQPSEPPTLLAPEAQSLQPPLPTPGWFASRSPPQSATNEAQYGVPTSPNGPYSPQGDHGSERASSVGGINGTFLVGKVRSLNLSRLEAVDAIERTPVAKPAQRRQKRKAAFVVSAQRHQNLFFTRGQGTLGAIEIIDLRCILGSAGRIYRRVGRDSRGASRVYL</sequence>
<dbReference type="Proteomes" id="UP000249464">
    <property type="component" value="Unassembled WGS sequence"/>
</dbReference>
<proteinExistence type="predicted"/>
<protein>
    <submittedName>
        <fullName evidence="2">BQ5605_C001g00445 protein</fullName>
    </submittedName>
</protein>
<keyword evidence="3" id="KW-1185">Reference proteome</keyword>
<accession>A0A2X0P5V5</accession>
<evidence type="ECO:0000313" key="2">
    <source>
        <dbReference type="EMBL" id="SGY46551.1"/>
    </source>
</evidence>
<evidence type="ECO:0000256" key="1">
    <source>
        <dbReference type="SAM" id="MobiDB-lite"/>
    </source>
</evidence>
<dbReference type="AlphaFoldDB" id="A0A2X0P5V5"/>
<feature type="region of interest" description="Disordered" evidence="1">
    <location>
        <begin position="1"/>
        <end position="78"/>
    </location>
</feature>
<reference evidence="2 3" key="1">
    <citation type="submission" date="2016-11" db="EMBL/GenBank/DDBJ databases">
        <authorList>
            <person name="Jaros S."/>
            <person name="Januszkiewicz K."/>
            <person name="Wedrychowicz H."/>
        </authorList>
    </citation>
    <scope>NUCLEOTIDE SEQUENCE [LARGE SCALE GENOMIC DNA]</scope>
</reference>
<evidence type="ECO:0000313" key="3">
    <source>
        <dbReference type="Proteomes" id="UP000249464"/>
    </source>
</evidence>
<feature type="compositionally biased region" description="Polar residues" evidence="1">
    <location>
        <begin position="44"/>
        <end position="65"/>
    </location>
</feature>
<organism evidence="2 3">
    <name type="scientific">Microbotryum silenes-dioicae</name>
    <dbReference type="NCBI Taxonomy" id="796604"/>
    <lineage>
        <taxon>Eukaryota</taxon>
        <taxon>Fungi</taxon>
        <taxon>Dikarya</taxon>
        <taxon>Basidiomycota</taxon>
        <taxon>Pucciniomycotina</taxon>
        <taxon>Microbotryomycetes</taxon>
        <taxon>Microbotryales</taxon>
        <taxon>Microbotryaceae</taxon>
        <taxon>Microbotryum</taxon>
    </lineage>
</organism>
<gene>
    <name evidence="2" type="primary">BQ5605_C001g00445</name>
    <name evidence="2" type="ORF">BQ5605_C001G00445</name>
</gene>
<dbReference type="EMBL" id="FQNC01000043">
    <property type="protein sequence ID" value="SGY46551.1"/>
    <property type="molecule type" value="Genomic_DNA"/>
</dbReference>
<name>A0A2X0P5V5_9BASI</name>